<accession>A0ABQ3V7Y8</accession>
<evidence type="ECO:0000313" key="2">
    <source>
        <dbReference type="Proteomes" id="UP000654345"/>
    </source>
</evidence>
<organism evidence="1 2">
    <name type="scientific">Ktedonobacter robiniae</name>
    <dbReference type="NCBI Taxonomy" id="2778365"/>
    <lineage>
        <taxon>Bacteria</taxon>
        <taxon>Bacillati</taxon>
        <taxon>Chloroflexota</taxon>
        <taxon>Ktedonobacteria</taxon>
        <taxon>Ktedonobacterales</taxon>
        <taxon>Ktedonobacteraceae</taxon>
        <taxon>Ktedonobacter</taxon>
    </lineage>
</organism>
<dbReference type="EMBL" id="BNJG01000009">
    <property type="protein sequence ID" value="GHO61042.1"/>
    <property type="molecule type" value="Genomic_DNA"/>
</dbReference>
<proteinExistence type="predicted"/>
<sequence>MPIDGLFFVLRLLNGLLTNMVRLVPSGRLMRSIRWLNPGSFTLKEEVREWDISTTPDEFARRTIYCGGRVFANKWELDEEIARIK</sequence>
<comment type="caution">
    <text evidence="1">The sequence shown here is derived from an EMBL/GenBank/DDBJ whole genome shotgun (WGS) entry which is preliminary data.</text>
</comment>
<gene>
    <name evidence="1" type="ORF">KSB_95170</name>
</gene>
<keyword evidence="2" id="KW-1185">Reference proteome</keyword>
<protein>
    <submittedName>
        <fullName evidence="1">Uncharacterized protein</fullName>
    </submittedName>
</protein>
<dbReference type="Proteomes" id="UP000654345">
    <property type="component" value="Unassembled WGS sequence"/>
</dbReference>
<reference evidence="1 2" key="1">
    <citation type="journal article" date="2021" name="Int. J. Syst. Evol. Microbiol.">
        <title>Reticulibacter mediterranei gen. nov., sp. nov., within the new family Reticulibacteraceae fam. nov., and Ktedonospora formicarum gen. nov., sp. nov., Ktedonobacter robiniae sp. nov., Dictyobacter formicarum sp. nov. and Dictyobacter arantiisoli sp. nov., belonging to the class Ktedonobacteria.</title>
        <authorList>
            <person name="Yabe S."/>
            <person name="Zheng Y."/>
            <person name="Wang C.M."/>
            <person name="Sakai Y."/>
            <person name="Abe K."/>
            <person name="Yokota A."/>
            <person name="Donadio S."/>
            <person name="Cavaletti L."/>
            <person name="Monciardini P."/>
        </authorList>
    </citation>
    <scope>NUCLEOTIDE SEQUENCE [LARGE SCALE GENOMIC DNA]</scope>
    <source>
        <strain evidence="1 2">SOSP1-30</strain>
    </source>
</reference>
<name>A0ABQ3V7Y8_9CHLR</name>
<evidence type="ECO:0000313" key="1">
    <source>
        <dbReference type="EMBL" id="GHO61042.1"/>
    </source>
</evidence>